<dbReference type="AlphaFoldDB" id="A0A4R2IAB7"/>
<reference evidence="2 3" key="1">
    <citation type="journal article" date="2015" name="Stand. Genomic Sci.">
        <title>Genomic Encyclopedia of Bacterial and Archaeal Type Strains, Phase III: the genomes of soil and plant-associated and newly described type strains.</title>
        <authorList>
            <person name="Whitman W.B."/>
            <person name="Woyke T."/>
            <person name="Klenk H.P."/>
            <person name="Zhou Y."/>
            <person name="Lilburn T.G."/>
            <person name="Beck B.J."/>
            <person name="De Vos P."/>
            <person name="Vandamme P."/>
            <person name="Eisen J.A."/>
            <person name="Garrity G."/>
            <person name="Hugenholtz P."/>
            <person name="Kyrpides N.C."/>
        </authorList>
    </citation>
    <scope>NUCLEOTIDE SEQUENCE [LARGE SCALE GENOMIC DNA]</scope>
    <source>
        <strain evidence="2 3">VKM Ac-2541</strain>
    </source>
</reference>
<feature type="region of interest" description="Disordered" evidence="1">
    <location>
        <begin position="115"/>
        <end position="134"/>
    </location>
</feature>
<proteinExistence type="predicted"/>
<evidence type="ECO:0000313" key="3">
    <source>
        <dbReference type="Proteomes" id="UP000295573"/>
    </source>
</evidence>
<gene>
    <name evidence="2" type="ORF">EV646_116133</name>
</gene>
<dbReference type="EMBL" id="SLWR01000016">
    <property type="protein sequence ID" value="TCO41042.1"/>
    <property type="molecule type" value="Genomic_DNA"/>
</dbReference>
<evidence type="ECO:0000313" key="2">
    <source>
        <dbReference type="EMBL" id="TCO41042.1"/>
    </source>
</evidence>
<sequence length="134" mass="15002">MTPAGILAIDSKWHGTDLTNTVLRTDIAAATRSARIANLILRSVRVHDLQVQPLVVLWGRAKDDLQQESRVIDGVEVVGGLELRDWLARNSSGTLTSQRAEEVLSELRNFKARVNPSRPTIPDRHPAKGRHNRW</sequence>
<accession>A0A4R2IAB7</accession>
<protein>
    <recommendedName>
        <fullName evidence="4">Restriction endonuclease</fullName>
    </recommendedName>
</protein>
<evidence type="ECO:0008006" key="4">
    <source>
        <dbReference type="Google" id="ProtNLM"/>
    </source>
</evidence>
<comment type="caution">
    <text evidence="2">The sequence shown here is derived from an EMBL/GenBank/DDBJ whole genome shotgun (WGS) entry which is preliminary data.</text>
</comment>
<name>A0A4R2IAB7_9ACTN</name>
<dbReference type="OrthoDB" id="3785014at2"/>
<dbReference type="RefSeq" id="WP_132156520.1">
    <property type="nucleotide sequence ID" value="NZ_SLWR01000016.1"/>
</dbReference>
<dbReference type="Proteomes" id="UP000295573">
    <property type="component" value="Unassembled WGS sequence"/>
</dbReference>
<evidence type="ECO:0000256" key="1">
    <source>
        <dbReference type="SAM" id="MobiDB-lite"/>
    </source>
</evidence>
<keyword evidence="3" id="KW-1185">Reference proteome</keyword>
<organism evidence="2 3">
    <name type="scientific">Kribbella antiqua</name>
    <dbReference type="NCBI Taxonomy" id="2512217"/>
    <lineage>
        <taxon>Bacteria</taxon>
        <taxon>Bacillati</taxon>
        <taxon>Actinomycetota</taxon>
        <taxon>Actinomycetes</taxon>
        <taxon>Propionibacteriales</taxon>
        <taxon>Kribbellaceae</taxon>
        <taxon>Kribbella</taxon>
    </lineage>
</organism>